<protein>
    <submittedName>
        <fullName evidence="2">LNR domain-containing protein</fullName>
    </submittedName>
</protein>
<dbReference type="GO" id="GO:0030424">
    <property type="term" value="C:axon"/>
    <property type="evidence" value="ECO:0007669"/>
    <property type="project" value="TreeGrafter"/>
</dbReference>
<dbReference type="PANTHER" id="PTHR34722">
    <property type="entry name" value="HOMOLOG OF ODR-2 (TWO)-RELATED"/>
    <property type="match status" value="1"/>
</dbReference>
<dbReference type="InterPro" id="IPR010558">
    <property type="entry name" value="Ly-6-related"/>
</dbReference>
<evidence type="ECO:0000313" key="1">
    <source>
        <dbReference type="Proteomes" id="UP000035642"/>
    </source>
</evidence>
<dbReference type="GO" id="GO:1990834">
    <property type="term" value="P:response to odorant"/>
    <property type="evidence" value="ECO:0007669"/>
    <property type="project" value="TreeGrafter"/>
</dbReference>
<sequence length="131" mass="14887">KQRGPPNRKQEPLTFDNNCNEDPWIIKQRSTVTCETKCFKWQQLLNNSGSFSVMTLRGCYNRIFDIMNPTTIPVPDNNFCSWGEVRAHLTCLSDASVIEHSCWCDGDFCNAGSTTSLFRSTVVSILLLNIF</sequence>
<dbReference type="GO" id="GO:0043025">
    <property type="term" value="C:neuronal cell body"/>
    <property type="evidence" value="ECO:0007669"/>
    <property type="project" value="TreeGrafter"/>
</dbReference>
<dbReference type="WBParaSite" id="ACAC_0000927101-mRNA-1">
    <property type="protein sequence ID" value="ACAC_0000927101-mRNA-1"/>
    <property type="gene ID" value="ACAC_0000927101"/>
</dbReference>
<proteinExistence type="predicted"/>
<evidence type="ECO:0000313" key="2">
    <source>
        <dbReference type="WBParaSite" id="ACAC_0000927101-mRNA-1"/>
    </source>
</evidence>
<reference evidence="2" key="2">
    <citation type="submission" date="2016-04" db="UniProtKB">
        <authorList>
            <consortium name="WormBaseParasite"/>
        </authorList>
    </citation>
    <scope>IDENTIFICATION</scope>
</reference>
<reference evidence="1" key="1">
    <citation type="submission" date="2012-09" db="EMBL/GenBank/DDBJ databases">
        <authorList>
            <person name="Martin A.A."/>
        </authorList>
    </citation>
    <scope>NUCLEOTIDE SEQUENCE</scope>
</reference>
<dbReference type="Pfam" id="PF06579">
    <property type="entry name" value="Ly-6_related"/>
    <property type="match status" value="1"/>
</dbReference>
<accession>A0A158PAC1</accession>
<organism evidence="1 2">
    <name type="scientific">Angiostrongylus cantonensis</name>
    <name type="common">Rat lungworm</name>
    <dbReference type="NCBI Taxonomy" id="6313"/>
    <lineage>
        <taxon>Eukaryota</taxon>
        <taxon>Metazoa</taxon>
        <taxon>Ecdysozoa</taxon>
        <taxon>Nematoda</taxon>
        <taxon>Chromadorea</taxon>
        <taxon>Rhabditida</taxon>
        <taxon>Rhabditina</taxon>
        <taxon>Rhabditomorpha</taxon>
        <taxon>Strongyloidea</taxon>
        <taxon>Metastrongylidae</taxon>
        <taxon>Angiostrongylus</taxon>
    </lineage>
</organism>
<dbReference type="Proteomes" id="UP000035642">
    <property type="component" value="Unassembled WGS sequence"/>
</dbReference>
<dbReference type="GO" id="GO:0042048">
    <property type="term" value="P:olfactory behavior"/>
    <property type="evidence" value="ECO:0007669"/>
    <property type="project" value="TreeGrafter"/>
</dbReference>
<name>A0A158PAC1_ANGCA</name>
<keyword evidence="1" id="KW-1185">Reference proteome</keyword>
<dbReference type="AlphaFoldDB" id="A0A158PAC1"/>